<proteinExistence type="predicted"/>
<feature type="region of interest" description="Disordered" evidence="1">
    <location>
        <begin position="256"/>
        <end position="347"/>
    </location>
</feature>
<feature type="compositionally biased region" description="Polar residues" evidence="1">
    <location>
        <begin position="285"/>
        <end position="295"/>
    </location>
</feature>
<feature type="compositionally biased region" description="Low complexity" evidence="1">
    <location>
        <begin position="221"/>
        <end position="237"/>
    </location>
</feature>
<feature type="region of interest" description="Disordered" evidence="1">
    <location>
        <begin position="386"/>
        <end position="436"/>
    </location>
</feature>
<evidence type="ECO:0000313" key="2">
    <source>
        <dbReference type="EMBL" id="KAE9108351.1"/>
    </source>
</evidence>
<protein>
    <submittedName>
        <fullName evidence="2">Uncharacterized protein</fullName>
    </submittedName>
</protein>
<evidence type="ECO:0000256" key="1">
    <source>
        <dbReference type="SAM" id="MobiDB-lite"/>
    </source>
</evidence>
<accession>A0A6A3S1Z5</accession>
<feature type="region of interest" description="Disordered" evidence="1">
    <location>
        <begin position="210"/>
        <end position="243"/>
    </location>
</feature>
<feature type="compositionally biased region" description="Polar residues" evidence="1">
    <location>
        <begin position="210"/>
        <end position="220"/>
    </location>
</feature>
<dbReference type="Proteomes" id="UP000440732">
    <property type="component" value="Unassembled WGS sequence"/>
</dbReference>
<feature type="compositionally biased region" description="Basic and acidic residues" evidence="1">
    <location>
        <begin position="417"/>
        <end position="427"/>
    </location>
</feature>
<evidence type="ECO:0000313" key="3">
    <source>
        <dbReference type="Proteomes" id="UP000440732"/>
    </source>
</evidence>
<feature type="compositionally biased region" description="Basic and acidic residues" evidence="1">
    <location>
        <begin position="319"/>
        <end position="339"/>
    </location>
</feature>
<dbReference type="EMBL" id="QXGA01001872">
    <property type="protein sequence ID" value="KAE9108351.1"/>
    <property type="molecule type" value="Genomic_DNA"/>
</dbReference>
<sequence>MSSKVELNKNGRPVNWHGQCWTYYKRMMEFVFADKDVLEYATGKETLASSADDAAKKKFADAQMVEHLIMASLSMELGQQVMTKTNGAAMWKYLEDTYEGKTNSATRTNQEIILFNRLQAAKCKPNWDVQQHVNNMFLLKAQLAALNADMRDPIFTNLLIRSLPSNPRFDRLRGMVEMGASEVDTPEKLRDQIIRLDSYNRCDREIGVTNAANASPQPLSQGQKQKTTQQQARQVPQGQGGNATAKAMNLERSATFAAKKTDKQQGNRFGRHKPGHLEKDCPKKATTSSQKQAIYTSRVRVGEGEEEQGGEDNQARAPDNVKEDTAGEETSSRRGEPHGGDLSVRTGDGNVGAVEEWCFDNAVNVHIVSDRRYFTEYTFWQGRRESEGIQETVRSSPRRARDGRAGRGTQWEEDDHEPAGRVPRPELPEPAVALAG</sequence>
<name>A0A6A3S1Z5_9STRA</name>
<reference evidence="2 3" key="1">
    <citation type="submission" date="2018-08" db="EMBL/GenBank/DDBJ databases">
        <title>Genomic investigation of the strawberry pathogen Phytophthora fragariae indicates pathogenicity is determined by transcriptional variation in three key races.</title>
        <authorList>
            <person name="Adams T.M."/>
            <person name="Armitage A.D."/>
            <person name="Sobczyk M.K."/>
            <person name="Bates H.J."/>
            <person name="Dunwell J.M."/>
            <person name="Nellist C.F."/>
            <person name="Harrison R.J."/>
        </authorList>
    </citation>
    <scope>NUCLEOTIDE SEQUENCE [LARGE SCALE GENOMIC DNA]</scope>
    <source>
        <strain evidence="2 3">NOV-5</strain>
    </source>
</reference>
<comment type="caution">
    <text evidence="2">The sequence shown here is derived from an EMBL/GenBank/DDBJ whole genome shotgun (WGS) entry which is preliminary data.</text>
</comment>
<organism evidence="2 3">
    <name type="scientific">Phytophthora fragariae</name>
    <dbReference type="NCBI Taxonomy" id="53985"/>
    <lineage>
        <taxon>Eukaryota</taxon>
        <taxon>Sar</taxon>
        <taxon>Stramenopiles</taxon>
        <taxon>Oomycota</taxon>
        <taxon>Peronosporomycetes</taxon>
        <taxon>Peronosporales</taxon>
        <taxon>Peronosporaceae</taxon>
        <taxon>Phytophthora</taxon>
    </lineage>
</organism>
<dbReference type="AlphaFoldDB" id="A0A6A3S1Z5"/>
<gene>
    <name evidence="2" type="ORF">PF006_g20899</name>
</gene>
<dbReference type="Pfam" id="PF14223">
    <property type="entry name" value="Retrotran_gag_2"/>
    <property type="match status" value="1"/>
</dbReference>